<dbReference type="EMBL" id="JABXXP010000100">
    <property type="protein sequence ID" value="NVN10990.1"/>
    <property type="molecule type" value="Genomic_DNA"/>
</dbReference>
<name>A0A7Y7M4M4_9PROT</name>
<comment type="caution">
    <text evidence="1">The sequence shown here is derived from an EMBL/GenBank/DDBJ whole genome shotgun (WGS) entry which is preliminary data.</text>
</comment>
<reference evidence="1 2" key="1">
    <citation type="submission" date="2020-06" db="EMBL/GenBank/DDBJ databases">
        <title>Description of novel acetic acid bacteria.</title>
        <authorList>
            <person name="Sombolestani A."/>
        </authorList>
    </citation>
    <scope>NUCLEOTIDE SEQUENCE [LARGE SCALE GENOMIC DNA]</scope>
    <source>
        <strain evidence="1 2">LMG 31431</strain>
    </source>
</reference>
<organism evidence="1 2">
    <name type="scientific">Nguyenibacter vanlangensis</name>
    <dbReference type="NCBI Taxonomy" id="1216886"/>
    <lineage>
        <taxon>Bacteria</taxon>
        <taxon>Pseudomonadati</taxon>
        <taxon>Pseudomonadota</taxon>
        <taxon>Alphaproteobacteria</taxon>
        <taxon>Acetobacterales</taxon>
        <taxon>Acetobacteraceae</taxon>
        <taxon>Nguyenibacter</taxon>
    </lineage>
</organism>
<protein>
    <submittedName>
        <fullName evidence="1">Pyridoxamine 5'-phosphate oxidase family protein</fullName>
    </submittedName>
</protein>
<dbReference type="PANTHER" id="PTHR42815">
    <property type="entry name" value="FAD-BINDING, PUTATIVE (AFU_ORTHOLOGUE AFUA_6G07600)-RELATED"/>
    <property type="match status" value="1"/>
</dbReference>
<dbReference type="RefSeq" id="WP_176639734.1">
    <property type="nucleotide sequence ID" value="NZ_JABXXP010000100.1"/>
</dbReference>
<dbReference type="InterPro" id="IPR012349">
    <property type="entry name" value="Split_barrel_FMN-bd"/>
</dbReference>
<gene>
    <name evidence="1" type="ORF">HUK84_07510</name>
</gene>
<evidence type="ECO:0000313" key="2">
    <source>
        <dbReference type="Proteomes" id="UP000534870"/>
    </source>
</evidence>
<evidence type="ECO:0000313" key="1">
    <source>
        <dbReference type="EMBL" id="NVN10990.1"/>
    </source>
</evidence>
<accession>A0A7Y7M4M4</accession>
<proteinExistence type="predicted"/>
<dbReference type="Gene3D" id="2.30.110.10">
    <property type="entry name" value="Electron Transport, Fmn-binding Protein, Chain A"/>
    <property type="match status" value="1"/>
</dbReference>
<sequence length="294" mass="31653">MTDETETAFYEGERRAQALAGVEPPSSAFIRAFMTEQHRNFFAALPYVVLGALSADGWPVATLAVGSPGFLSSPDETTLLLAWAPPRDDPVAEAIGPGRPAAILGIEFATRRRNRANGVVLSSGPDGILLHVLQSFGNCPQYIRTRDMWPVHRVPGCVERLSVLDAEARGLIGTATTFFVASCASEVALGGMDVSHRGGPSGFVRIDGDVLTVPDYPGNRYFNSFGNFLENPRGGLLFVDFSTGDLLHVAGDASVSWIGTQRSFSLRIRDVLRRRAALPLAWGEGPDVQAPKNR</sequence>
<dbReference type="PANTHER" id="PTHR42815:SF2">
    <property type="entry name" value="FAD-BINDING, PUTATIVE (AFU_ORTHOLOGUE AFUA_6G07600)-RELATED"/>
    <property type="match status" value="1"/>
</dbReference>
<dbReference type="Proteomes" id="UP000534870">
    <property type="component" value="Unassembled WGS sequence"/>
</dbReference>
<dbReference type="AlphaFoldDB" id="A0A7Y7M4M4"/>